<name>A0AAP2DBB4_9BACT</name>
<evidence type="ECO:0000259" key="1">
    <source>
        <dbReference type="Pfam" id="PF04230"/>
    </source>
</evidence>
<keyword evidence="3" id="KW-1185">Reference proteome</keyword>
<feature type="domain" description="Polysaccharide pyruvyl transferase" evidence="1">
    <location>
        <begin position="12"/>
        <end position="308"/>
    </location>
</feature>
<reference evidence="2 3" key="1">
    <citation type="submission" date="2021-05" db="EMBL/GenBank/DDBJ databases">
        <title>A Polyphasic approach of four new species of the genus Ohtaekwangia: Ohtaekwangia histidinii sp. nov., Ohtaekwangia cretensis sp. nov., Ohtaekwangia indiensis sp. nov., Ohtaekwangia reichenbachii sp. nov. from diverse environment.</title>
        <authorList>
            <person name="Octaviana S."/>
        </authorList>
    </citation>
    <scope>NUCLEOTIDE SEQUENCE [LARGE SCALE GENOMIC DNA]</scope>
    <source>
        <strain evidence="2 3">PWU37</strain>
    </source>
</reference>
<dbReference type="InterPro" id="IPR007345">
    <property type="entry name" value="Polysacch_pyruvyl_Trfase"/>
</dbReference>
<dbReference type="GO" id="GO:0016740">
    <property type="term" value="F:transferase activity"/>
    <property type="evidence" value="ECO:0007669"/>
    <property type="project" value="UniProtKB-KW"/>
</dbReference>
<gene>
    <name evidence="2" type="ORF">KK078_17330</name>
</gene>
<sequence>MKILHLASHYGNIGDNASHLGFRNILASLGGAAWQIDRLEIRRFYNNYSLPDKCRFDADFAAHVNTYDAFVIGGGGFLDFWVENSVTGTTLNISPEVLDLIRVPLIITSVGCMPHKVVPEGNIDKFRRFLDQLLAKPNAYVAVRNDGSKDTLKEFIGTHYYDAIPEILDHGFFYENDGSLYRASEKPYILINTTADQVHMENRNLGKIDEGAYVREMGTAVNRLIADTELDIAFAPHIYSDYKAIDAILKYVNDFHIRTRVAVAPFAQGDFGCNQIYSGYKNSAMVAGMRFHANVCSIALGVKSIGLAALDRVQNMYDSLGYYKAVVRVDQPFAEDLVTTVQRKLHEPAPSGHDVLGQRKRETRAFYQSIFSQLF</sequence>
<comment type="caution">
    <text evidence="2">The sequence shown here is derived from an EMBL/GenBank/DDBJ whole genome shotgun (WGS) entry which is preliminary data.</text>
</comment>
<proteinExistence type="predicted"/>
<dbReference type="RefSeq" id="WP_254091565.1">
    <property type="nucleotide sequence ID" value="NZ_JAHESC010000025.1"/>
</dbReference>
<evidence type="ECO:0000313" key="3">
    <source>
        <dbReference type="Proteomes" id="UP001319180"/>
    </source>
</evidence>
<protein>
    <submittedName>
        <fullName evidence="2">Polysaccharide pyruvyl transferase family protein</fullName>
    </submittedName>
</protein>
<accession>A0AAP2DBB4</accession>
<dbReference type="Proteomes" id="UP001319180">
    <property type="component" value="Unassembled WGS sequence"/>
</dbReference>
<dbReference type="EMBL" id="JAHESC010000025">
    <property type="protein sequence ID" value="MBT1688337.1"/>
    <property type="molecule type" value="Genomic_DNA"/>
</dbReference>
<evidence type="ECO:0000313" key="2">
    <source>
        <dbReference type="EMBL" id="MBT1688337.1"/>
    </source>
</evidence>
<keyword evidence="2" id="KW-0808">Transferase</keyword>
<dbReference type="AlphaFoldDB" id="A0AAP2DBB4"/>
<organism evidence="2 3">
    <name type="scientific">Dawidia soli</name>
    <dbReference type="NCBI Taxonomy" id="2782352"/>
    <lineage>
        <taxon>Bacteria</taxon>
        <taxon>Pseudomonadati</taxon>
        <taxon>Bacteroidota</taxon>
        <taxon>Cytophagia</taxon>
        <taxon>Cytophagales</taxon>
        <taxon>Chryseotaleaceae</taxon>
        <taxon>Dawidia</taxon>
    </lineage>
</organism>
<dbReference type="Pfam" id="PF04230">
    <property type="entry name" value="PS_pyruv_trans"/>
    <property type="match status" value="1"/>
</dbReference>